<dbReference type="Pfam" id="PF05175">
    <property type="entry name" value="MTS"/>
    <property type="match status" value="1"/>
</dbReference>
<dbReference type="InterPro" id="IPR029063">
    <property type="entry name" value="SAM-dependent_MTases_sf"/>
</dbReference>
<protein>
    <submittedName>
        <fullName evidence="7">Class I SAM-dependent methyltransferase</fullName>
    </submittedName>
</protein>
<dbReference type="CDD" id="cd02440">
    <property type="entry name" value="AdoMet_MTases"/>
    <property type="match status" value="1"/>
</dbReference>
<organism evidence="7 8">
    <name type="scientific">Notoacmeibacter ruber</name>
    <dbReference type="NCBI Taxonomy" id="2670375"/>
    <lineage>
        <taxon>Bacteria</taxon>
        <taxon>Pseudomonadati</taxon>
        <taxon>Pseudomonadota</taxon>
        <taxon>Alphaproteobacteria</taxon>
        <taxon>Hyphomicrobiales</taxon>
        <taxon>Notoacmeibacteraceae</taxon>
        <taxon>Notoacmeibacter</taxon>
    </lineage>
</organism>
<dbReference type="PANTHER" id="PTHR47816">
    <property type="entry name" value="RIBOSOMAL RNA SMALL SUBUNIT METHYLTRANSFERASE C"/>
    <property type="match status" value="1"/>
</dbReference>
<gene>
    <name evidence="7" type="ORF">D8780_01070</name>
</gene>
<dbReference type="PROSITE" id="PS00092">
    <property type="entry name" value="N6_MTASE"/>
    <property type="match status" value="1"/>
</dbReference>
<reference evidence="7 8" key="1">
    <citation type="submission" date="2018-10" db="EMBL/GenBank/DDBJ databases">
        <title>Notoacmeibacter sp. M2BS9Y-3-1, whole genome shotgun sequence.</title>
        <authorList>
            <person name="Tuo L."/>
        </authorList>
    </citation>
    <scope>NUCLEOTIDE SEQUENCE [LARGE SCALE GENOMIC DNA]</scope>
    <source>
        <strain evidence="7 8">M2BS9Y-3-1</strain>
    </source>
</reference>
<sequence>MSQFDSDRDLSRLIALPFQRDEVESPASEGALVLGGPGSLTLPDEIGRSSTTVVQGFRPAFNAWVSRNFTTIPEISRLDKEDRFGIVIVCLSRHRRWNEIMLADAAKRCAEGGVVIAAGSKSDGAGAIRKMLSEMLESELSSLPKHHGMVMWFRVDEQARVALKAMGERPPTRASEKFVTAPGGFSANRIDDGSLLLVEHLPLDLSGSLADFCAGWGYLAVEAAKRCEGLSSLDLFEADWSSLEAARSNLRSADRPAEFHWLDLANERVEGRFDVIVMNPPFHIGRAAEPAIGATLIERASSALKPSGQLFLVANRQLPYETVLDRFFARNSILAETKSYKVFQASAQASAHRR</sequence>
<evidence type="ECO:0000256" key="1">
    <source>
        <dbReference type="ARBA" id="ARBA00022490"/>
    </source>
</evidence>
<dbReference type="GO" id="GO:0006364">
    <property type="term" value="P:rRNA processing"/>
    <property type="evidence" value="ECO:0007669"/>
    <property type="project" value="UniProtKB-KW"/>
</dbReference>
<keyword evidence="5" id="KW-0949">S-adenosyl-L-methionine</keyword>
<proteinExistence type="predicted"/>
<keyword evidence="1" id="KW-0963">Cytoplasm</keyword>
<dbReference type="GO" id="GO:0008170">
    <property type="term" value="F:N-methyltransferase activity"/>
    <property type="evidence" value="ECO:0007669"/>
    <property type="project" value="UniProtKB-ARBA"/>
</dbReference>
<feature type="domain" description="Methyltransferase small" evidence="6">
    <location>
        <begin position="177"/>
        <end position="344"/>
    </location>
</feature>
<dbReference type="Proteomes" id="UP000281094">
    <property type="component" value="Unassembled WGS sequence"/>
</dbReference>
<dbReference type="AlphaFoldDB" id="A0A3L7J8R0"/>
<accession>A0A3L7J8R0</accession>
<keyword evidence="3 7" id="KW-0489">Methyltransferase</keyword>
<evidence type="ECO:0000256" key="2">
    <source>
        <dbReference type="ARBA" id="ARBA00022552"/>
    </source>
</evidence>
<dbReference type="PANTHER" id="PTHR47816:SF4">
    <property type="entry name" value="RIBOSOMAL RNA SMALL SUBUNIT METHYLTRANSFERASE C"/>
    <property type="match status" value="1"/>
</dbReference>
<dbReference type="Gene3D" id="3.40.50.150">
    <property type="entry name" value="Vaccinia Virus protein VP39"/>
    <property type="match status" value="1"/>
</dbReference>
<name>A0A3L7J8R0_9HYPH</name>
<dbReference type="GO" id="GO:0003676">
    <property type="term" value="F:nucleic acid binding"/>
    <property type="evidence" value="ECO:0007669"/>
    <property type="project" value="InterPro"/>
</dbReference>
<dbReference type="RefSeq" id="WP_121643975.1">
    <property type="nucleotide sequence ID" value="NZ_RCWN01000001.1"/>
</dbReference>
<dbReference type="GO" id="GO:0008757">
    <property type="term" value="F:S-adenosylmethionine-dependent methyltransferase activity"/>
    <property type="evidence" value="ECO:0007669"/>
    <property type="project" value="InterPro"/>
</dbReference>
<dbReference type="InterPro" id="IPR007848">
    <property type="entry name" value="Small_mtfrase_dom"/>
</dbReference>
<dbReference type="GO" id="GO:0032259">
    <property type="term" value="P:methylation"/>
    <property type="evidence" value="ECO:0007669"/>
    <property type="project" value="UniProtKB-KW"/>
</dbReference>
<evidence type="ECO:0000259" key="6">
    <source>
        <dbReference type="Pfam" id="PF05175"/>
    </source>
</evidence>
<evidence type="ECO:0000313" key="8">
    <source>
        <dbReference type="Proteomes" id="UP000281094"/>
    </source>
</evidence>
<evidence type="ECO:0000256" key="5">
    <source>
        <dbReference type="ARBA" id="ARBA00022691"/>
    </source>
</evidence>
<dbReference type="InterPro" id="IPR046977">
    <property type="entry name" value="RsmC/RlmG"/>
</dbReference>
<dbReference type="EMBL" id="RCWN01000001">
    <property type="protein sequence ID" value="RLQ87006.1"/>
    <property type="molecule type" value="Genomic_DNA"/>
</dbReference>
<evidence type="ECO:0000256" key="3">
    <source>
        <dbReference type="ARBA" id="ARBA00022603"/>
    </source>
</evidence>
<evidence type="ECO:0000256" key="4">
    <source>
        <dbReference type="ARBA" id="ARBA00022679"/>
    </source>
</evidence>
<dbReference type="InterPro" id="IPR002052">
    <property type="entry name" value="DNA_methylase_N6_adenine_CS"/>
</dbReference>
<keyword evidence="2" id="KW-0698">rRNA processing</keyword>
<comment type="caution">
    <text evidence="7">The sequence shown here is derived from an EMBL/GenBank/DDBJ whole genome shotgun (WGS) entry which is preliminary data.</text>
</comment>
<dbReference type="SUPFAM" id="SSF53335">
    <property type="entry name" value="S-adenosyl-L-methionine-dependent methyltransferases"/>
    <property type="match status" value="1"/>
</dbReference>
<keyword evidence="4 7" id="KW-0808">Transferase</keyword>
<evidence type="ECO:0000313" key="7">
    <source>
        <dbReference type="EMBL" id="RLQ87006.1"/>
    </source>
</evidence>
<keyword evidence="8" id="KW-1185">Reference proteome</keyword>